<dbReference type="PATRIC" id="fig|1215343.11.peg.818"/>
<evidence type="ECO:0000256" key="5">
    <source>
        <dbReference type="ARBA" id="ARBA00023136"/>
    </source>
</evidence>
<dbReference type="eggNOG" id="COG1108">
    <property type="taxonomic scope" value="Bacteria"/>
</dbReference>
<name>L0EUZ8_LIBCB</name>
<evidence type="ECO:0000256" key="6">
    <source>
        <dbReference type="RuleBase" id="RU003943"/>
    </source>
</evidence>
<dbReference type="KEGG" id="lcc:B488_07950"/>
<feature type="transmembrane region" description="Helical" evidence="7">
    <location>
        <begin position="102"/>
        <end position="121"/>
    </location>
</feature>
<keyword evidence="6" id="KW-0813">Transport</keyword>
<feature type="transmembrane region" description="Helical" evidence="7">
    <location>
        <begin position="141"/>
        <end position="160"/>
    </location>
</feature>
<dbReference type="EMBL" id="CP003789">
    <property type="protein sequence ID" value="AGA64787.1"/>
    <property type="molecule type" value="Genomic_DNA"/>
</dbReference>
<dbReference type="SUPFAM" id="SSF81345">
    <property type="entry name" value="ABC transporter involved in vitamin B12 uptake, BtuC"/>
    <property type="match status" value="1"/>
</dbReference>
<feature type="transmembrane region" description="Helical" evidence="7">
    <location>
        <begin position="20"/>
        <end position="40"/>
    </location>
</feature>
<sequence>MTLYDAFILPFNDYGFMRRALAACIAMAASGAPLGVFLVLRRMSLMGEATSHAILPGVAITFIFTGLSLWPMTLGGLMAGLLVALISGAITRLTTLKEDASFTAAYLSSLAFGVLIISMKGSTVDLLHILFGNVLAVDEDSLILVNSVGSLSLIMMAIIYRPLIMECFDPGFLKAQGIKGALYHQIFLILVVFVLVASFQVLGTLMAVGIILLPAIVTRFWTKNIDWAIGLSILFGIAVSVIGLLLSYHYSLPSGPAIILTASVWYVISLCIGPSSSILVRFFPRQHFHERDSS</sequence>
<comment type="subcellular location">
    <subcellularLocation>
        <location evidence="6">Cell membrane</location>
        <topology evidence="6">Multi-pass membrane protein</topology>
    </subcellularLocation>
    <subcellularLocation>
        <location evidence="1">Membrane</location>
        <topology evidence="1">Multi-pass membrane protein</topology>
    </subcellularLocation>
</comment>
<dbReference type="HOGENOM" id="CLU_028808_4_2_5"/>
<keyword evidence="5 7" id="KW-0472">Membrane</keyword>
<keyword evidence="3 6" id="KW-0812">Transmembrane</keyword>
<feature type="transmembrane region" description="Helical" evidence="7">
    <location>
        <begin position="205"/>
        <end position="222"/>
    </location>
</feature>
<evidence type="ECO:0000256" key="7">
    <source>
        <dbReference type="SAM" id="Phobius"/>
    </source>
</evidence>
<evidence type="ECO:0000313" key="8">
    <source>
        <dbReference type="EMBL" id="AGA64787.1"/>
    </source>
</evidence>
<dbReference type="InterPro" id="IPR001626">
    <property type="entry name" value="ABC_TroCD"/>
</dbReference>
<dbReference type="PANTHER" id="PTHR30477">
    <property type="entry name" value="ABC-TRANSPORTER METAL-BINDING PROTEIN"/>
    <property type="match status" value="1"/>
</dbReference>
<feature type="transmembrane region" description="Helical" evidence="7">
    <location>
        <begin position="257"/>
        <end position="283"/>
    </location>
</feature>
<comment type="similarity">
    <text evidence="2 6">Belongs to the ABC-3 integral membrane protein family.</text>
</comment>
<accession>L0EUZ8</accession>
<keyword evidence="9" id="KW-1185">Reference proteome</keyword>
<dbReference type="InterPro" id="IPR037294">
    <property type="entry name" value="ABC_BtuC-like"/>
</dbReference>
<evidence type="ECO:0000256" key="1">
    <source>
        <dbReference type="ARBA" id="ARBA00004141"/>
    </source>
</evidence>
<dbReference type="Gene3D" id="1.10.3470.10">
    <property type="entry name" value="ABC transporter involved in vitamin B12 uptake, BtuC"/>
    <property type="match status" value="1"/>
</dbReference>
<reference evidence="8 9" key="1">
    <citation type="journal article" date="2012" name="Stand. Genomic Sci.">
        <title>Complete genome sequence of Liberibacter crescens BT-1.</title>
        <authorList>
            <person name="Leonard M.T."/>
            <person name="Fagen J.R."/>
            <person name="Davis-Richardson A.G."/>
            <person name="Davis M.J."/>
            <person name="Triplett E.W."/>
        </authorList>
    </citation>
    <scope>NUCLEOTIDE SEQUENCE [LARGE SCALE GENOMIC DNA]</scope>
    <source>
        <strain evidence="8 9">BT-1</strain>
    </source>
</reference>
<proteinExistence type="inferred from homology"/>
<dbReference type="STRING" id="1215343.B488_07950"/>
<evidence type="ECO:0000313" key="9">
    <source>
        <dbReference type="Proteomes" id="UP000010799"/>
    </source>
</evidence>
<dbReference type="RefSeq" id="WP_015273214.1">
    <property type="nucleotide sequence ID" value="NC_019907.1"/>
</dbReference>
<evidence type="ECO:0000256" key="3">
    <source>
        <dbReference type="ARBA" id="ARBA00022692"/>
    </source>
</evidence>
<dbReference type="AlphaFoldDB" id="L0EUZ8"/>
<gene>
    <name evidence="8" type="ordered locus">B488_07950</name>
</gene>
<dbReference type="GO" id="GO:0010043">
    <property type="term" value="P:response to zinc ion"/>
    <property type="evidence" value="ECO:0007669"/>
    <property type="project" value="TreeGrafter"/>
</dbReference>
<protein>
    <submittedName>
        <fullName evidence="8">Zinc ABC transporter, inner membrane permease protein ZnuB</fullName>
    </submittedName>
</protein>
<feature type="transmembrane region" description="Helical" evidence="7">
    <location>
        <begin position="76"/>
        <end position="95"/>
    </location>
</feature>
<dbReference type="PANTHER" id="PTHR30477:SF13">
    <property type="entry name" value="IRON TRANSPORT SYSTEM MEMBRANE PROTEIN HI_0360-RELATED"/>
    <property type="match status" value="1"/>
</dbReference>
<dbReference type="Proteomes" id="UP000010799">
    <property type="component" value="Chromosome"/>
</dbReference>
<keyword evidence="4 7" id="KW-1133">Transmembrane helix</keyword>
<evidence type="ECO:0000256" key="2">
    <source>
        <dbReference type="ARBA" id="ARBA00008034"/>
    </source>
</evidence>
<evidence type="ECO:0000256" key="4">
    <source>
        <dbReference type="ARBA" id="ARBA00022989"/>
    </source>
</evidence>
<dbReference type="GO" id="GO:0043190">
    <property type="term" value="C:ATP-binding cassette (ABC) transporter complex"/>
    <property type="evidence" value="ECO:0007669"/>
    <property type="project" value="InterPro"/>
</dbReference>
<dbReference type="GO" id="GO:0055085">
    <property type="term" value="P:transmembrane transport"/>
    <property type="evidence" value="ECO:0007669"/>
    <property type="project" value="InterPro"/>
</dbReference>
<organism evidence="8 9">
    <name type="scientific">Liberibacter crescens (strain BT-1)</name>
    <dbReference type="NCBI Taxonomy" id="1215343"/>
    <lineage>
        <taxon>Bacteria</taxon>
        <taxon>Pseudomonadati</taxon>
        <taxon>Pseudomonadota</taxon>
        <taxon>Alphaproteobacteria</taxon>
        <taxon>Hyphomicrobiales</taxon>
        <taxon>Rhizobiaceae</taxon>
        <taxon>Liberibacter</taxon>
    </lineage>
</organism>
<feature type="transmembrane region" description="Helical" evidence="7">
    <location>
        <begin position="181"/>
        <end position="199"/>
    </location>
</feature>
<feature type="transmembrane region" description="Helical" evidence="7">
    <location>
        <begin position="52"/>
        <end position="70"/>
    </location>
</feature>
<dbReference type="Pfam" id="PF00950">
    <property type="entry name" value="ABC-3"/>
    <property type="match status" value="1"/>
</dbReference>
<feature type="transmembrane region" description="Helical" evidence="7">
    <location>
        <begin position="229"/>
        <end position="251"/>
    </location>
</feature>